<dbReference type="AlphaFoldDB" id="A0A699YUT0"/>
<dbReference type="EMBL" id="BLLF01000563">
    <property type="protein sequence ID" value="GFH12995.1"/>
    <property type="molecule type" value="Genomic_DNA"/>
</dbReference>
<dbReference type="PANTHER" id="PTHR21481:SF0">
    <property type="entry name" value="PROTEIN CLEC16A"/>
    <property type="match status" value="1"/>
</dbReference>
<reference evidence="3 4" key="1">
    <citation type="submission" date="2020-02" db="EMBL/GenBank/DDBJ databases">
        <title>Draft genome sequence of Haematococcus lacustris strain NIES-144.</title>
        <authorList>
            <person name="Morimoto D."/>
            <person name="Nakagawa S."/>
            <person name="Yoshida T."/>
            <person name="Sawayama S."/>
        </authorList>
    </citation>
    <scope>NUCLEOTIDE SEQUENCE [LARGE SCALE GENOMIC DNA]</scope>
    <source>
        <strain evidence="3 4">NIES-144</strain>
    </source>
</reference>
<evidence type="ECO:0000313" key="4">
    <source>
        <dbReference type="Proteomes" id="UP000485058"/>
    </source>
</evidence>
<dbReference type="Proteomes" id="UP000485058">
    <property type="component" value="Unassembled WGS sequence"/>
</dbReference>
<feature type="non-terminal residue" evidence="3">
    <location>
        <position position="376"/>
    </location>
</feature>
<feature type="domain" description="FPL" evidence="2">
    <location>
        <begin position="66"/>
        <end position="223"/>
    </location>
</feature>
<evidence type="ECO:0000256" key="1">
    <source>
        <dbReference type="ARBA" id="ARBA00023006"/>
    </source>
</evidence>
<accession>A0A699YUT0</accession>
<comment type="caution">
    <text evidence="3">The sequence shown here is derived from an EMBL/GenBank/DDBJ whole genome shotgun (WGS) entry which is preliminary data.</text>
</comment>
<dbReference type="Pfam" id="PF09758">
    <property type="entry name" value="FPL"/>
    <property type="match status" value="1"/>
</dbReference>
<dbReference type="GO" id="GO:0016197">
    <property type="term" value="P:endosomal transport"/>
    <property type="evidence" value="ECO:0007669"/>
    <property type="project" value="TreeGrafter"/>
</dbReference>
<keyword evidence="1" id="KW-0072">Autophagy</keyword>
<dbReference type="GO" id="GO:1901096">
    <property type="term" value="P:regulation of autophagosome maturation"/>
    <property type="evidence" value="ECO:0007669"/>
    <property type="project" value="TreeGrafter"/>
</dbReference>
<gene>
    <name evidence="3" type="ORF">HaLaN_08791</name>
</gene>
<keyword evidence="4" id="KW-1185">Reference proteome</keyword>
<organism evidence="3 4">
    <name type="scientific">Haematococcus lacustris</name>
    <name type="common">Green alga</name>
    <name type="synonym">Haematococcus pluvialis</name>
    <dbReference type="NCBI Taxonomy" id="44745"/>
    <lineage>
        <taxon>Eukaryota</taxon>
        <taxon>Viridiplantae</taxon>
        <taxon>Chlorophyta</taxon>
        <taxon>core chlorophytes</taxon>
        <taxon>Chlorophyceae</taxon>
        <taxon>CS clade</taxon>
        <taxon>Chlamydomonadales</taxon>
        <taxon>Haematococcaceae</taxon>
        <taxon>Haematococcus</taxon>
    </lineage>
</organism>
<proteinExistence type="predicted"/>
<dbReference type="InterPro" id="IPR019155">
    <property type="entry name" value="CLEC16A/TT9_N"/>
</dbReference>
<dbReference type="GO" id="GO:0007034">
    <property type="term" value="P:vacuolar transport"/>
    <property type="evidence" value="ECO:0007669"/>
    <property type="project" value="TreeGrafter"/>
</dbReference>
<dbReference type="GO" id="GO:0005794">
    <property type="term" value="C:Golgi apparatus"/>
    <property type="evidence" value="ECO:0007669"/>
    <property type="project" value="TreeGrafter"/>
</dbReference>
<dbReference type="InterPro" id="IPR039272">
    <property type="entry name" value="CLEC16A/TT9"/>
</dbReference>
<dbReference type="GO" id="GO:0006914">
    <property type="term" value="P:autophagy"/>
    <property type="evidence" value="ECO:0007669"/>
    <property type="project" value="UniProtKB-KW"/>
</dbReference>
<evidence type="ECO:0000259" key="2">
    <source>
        <dbReference type="Pfam" id="PF09758"/>
    </source>
</evidence>
<protein>
    <submittedName>
        <fullName evidence="3">Protein CLEC16A</fullName>
    </submittedName>
</protein>
<name>A0A699YUT0_HAELA</name>
<evidence type="ECO:0000313" key="3">
    <source>
        <dbReference type="EMBL" id="GFH12995.1"/>
    </source>
</evidence>
<sequence>MASLASIDALASKLLKRDWWQGLFSGANQEEGARKYTPEELRNLYDTLHRNPVVNESNRAVVVETIRSISEFMIWGDQHEPRIFDFFLENNIMLYLYNILLQPANRAGEVAKQVLQTLGIIIQNVRSETGVFFLFSNNHINNIVGVRFDFDDEEVLGFYISFLKAVSLKLSPKTVNFFVVEPASDAAGSAAIDLPLYSEAIKFAHHREGMVRAGVRTLTLNVMAVMDPNIQAFVCSPPASAYFGSIASYLVRQIEHLHQYLAPAQALAPQALSSLDSQMAEVEDVLSYCNDVFVTGKPGSSSTAATAIAAAPEAQGVVQALLVSAKSCREADGGDGDAGAPATAAAGHARAGHLLACQLWEQVVGPHLLSPLLLSA</sequence>
<dbReference type="PANTHER" id="PTHR21481">
    <property type="entry name" value="PROTEIN CLEC16A"/>
    <property type="match status" value="1"/>
</dbReference>
<dbReference type="GO" id="GO:0005770">
    <property type="term" value="C:late endosome"/>
    <property type="evidence" value="ECO:0007669"/>
    <property type="project" value="TreeGrafter"/>
</dbReference>